<feature type="region of interest" description="Disordered" evidence="1">
    <location>
        <begin position="1"/>
        <end position="37"/>
    </location>
</feature>
<gene>
    <name evidence="2" type="ORF">A0123_02353</name>
</gene>
<proteinExistence type="predicted"/>
<reference evidence="2 3" key="1">
    <citation type="submission" date="2016-03" db="EMBL/GenBank/DDBJ databases">
        <title>Draft genome sequence of Gluconobacter cerinus strain CECT 9110.</title>
        <authorList>
            <person name="Sainz F."/>
            <person name="Mas A."/>
            <person name="Torija M.J."/>
        </authorList>
    </citation>
    <scope>NUCLEOTIDE SEQUENCE [LARGE SCALE GENOMIC DNA]</scope>
    <source>
        <strain evidence="2 3">CECT 9110</strain>
    </source>
</reference>
<dbReference type="AlphaFoldDB" id="A0A1B6VIE4"/>
<name>A0A1B6VIE4_9PROT</name>
<dbReference type="EMBL" id="LUTU01000011">
    <property type="protein sequence ID" value="OAJ66976.1"/>
    <property type="molecule type" value="Genomic_DNA"/>
</dbReference>
<protein>
    <submittedName>
        <fullName evidence="2">Uncharacterized protein</fullName>
    </submittedName>
</protein>
<feature type="compositionally biased region" description="Basic residues" evidence="1">
    <location>
        <begin position="70"/>
        <end position="80"/>
    </location>
</feature>
<comment type="caution">
    <text evidence="2">The sequence shown here is derived from an EMBL/GenBank/DDBJ whole genome shotgun (WGS) entry which is preliminary data.</text>
</comment>
<sequence>MAAEDDPLEEFSAHANDEDTAEPEEYEPSHPFHPGDGAGFLVGFSVLDSHGANSLKVSGSDARSSLFHGTHSRNKLCSRG</sequence>
<evidence type="ECO:0000313" key="2">
    <source>
        <dbReference type="EMBL" id="OAJ66976.1"/>
    </source>
</evidence>
<organism evidence="2 3">
    <name type="scientific">Gluconobacter cerinus</name>
    <dbReference type="NCBI Taxonomy" id="38307"/>
    <lineage>
        <taxon>Bacteria</taxon>
        <taxon>Pseudomonadati</taxon>
        <taxon>Pseudomonadota</taxon>
        <taxon>Alphaproteobacteria</taxon>
        <taxon>Acetobacterales</taxon>
        <taxon>Acetobacteraceae</taxon>
        <taxon>Gluconobacter</taxon>
    </lineage>
</organism>
<evidence type="ECO:0000313" key="3">
    <source>
        <dbReference type="Proteomes" id="UP000077786"/>
    </source>
</evidence>
<accession>A0A1B6VIE4</accession>
<feature type="region of interest" description="Disordered" evidence="1">
    <location>
        <begin position="55"/>
        <end position="80"/>
    </location>
</feature>
<evidence type="ECO:0000256" key="1">
    <source>
        <dbReference type="SAM" id="MobiDB-lite"/>
    </source>
</evidence>
<dbReference type="Proteomes" id="UP000077786">
    <property type="component" value="Unassembled WGS sequence"/>
</dbReference>